<evidence type="ECO:0000256" key="3">
    <source>
        <dbReference type="ARBA" id="ARBA00022553"/>
    </source>
</evidence>
<keyword evidence="7" id="KW-0175">Coiled coil</keyword>
<feature type="coiled-coil region" evidence="7">
    <location>
        <begin position="149"/>
        <end position="218"/>
    </location>
</feature>
<reference evidence="10 11" key="1">
    <citation type="submission" date="2021-03" db="EMBL/GenBank/DDBJ databases">
        <title>Geobacter metallireducens gen. nov. sp. nov., a microorganism capable of coupling the complete oxidation of organic compounds to the reduction of iron and other metals.</title>
        <authorList>
            <person name="Li Y."/>
        </authorList>
    </citation>
    <scope>NUCLEOTIDE SEQUENCE [LARGE SCALE GENOMIC DNA]</scope>
    <source>
        <strain evidence="10 11">Jerry-YX</strain>
    </source>
</reference>
<dbReference type="SMART" id="SM00388">
    <property type="entry name" value="HisKA"/>
    <property type="match status" value="1"/>
</dbReference>
<dbReference type="InterPro" id="IPR050351">
    <property type="entry name" value="BphY/WalK/GraS-like"/>
</dbReference>
<evidence type="ECO:0000256" key="2">
    <source>
        <dbReference type="ARBA" id="ARBA00012438"/>
    </source>
</evidence>
<dbReference type="EMBL" id="CP071382">
    <property type="protein sequence ID" value="QSV46056.1"/>
    <property type="molecule type" value="Genomic_DNA"/>
</dbReference>
<dbReference type="RefSeq" id="WP_207163844.1">
    <property type="nucleotide sequence ID" value="NZ_CP071382.1"/>
</dbReference>
<protein>
    <recommendedName>
        <fullName evidence="2">histidine kinase</fullName>
        <ecNumber evidence="2">2.7.13.3</ecNumber>
    </recommendedName>
</protein>
<keyword evidence="4" id="KW-0808">Transferase</keyword>
<dbReference type="InterPro" id="IPR001789">
    <property type="entry name" value="Sig_transdc_resp-reg_receiver"/>
</dbReference>
<dbReference type="InterPro" id="IPR011006">
    <property type="entry name" value="CheY-like_superfamily"/>
</dbReference>
<organism evidence="10 11">
    <name type="scientific">Geobacter benzoatilyticus</name>
    <dbReference type="NCBI Taxonomy" id="2815309"/>
    <lineage>
        <taxon>Bacteria</taxon>
        <taxon>Pseudomonadati</taxon>
        <taxon>Thermodesulfobacteriota</taxon>
        <taxon>Desulfuromonadia</taxon>
        <taxon>Geobacterales</taxon>
        <taxon>Geobacteraceae</taxon>
        <taxon>Geobacter</taxon>
    </lineage>
</organism>
<evidence type="ECO:0000313" key="11">
    <source>
        <dbReference type="Proteomes" id="UP000663651"/>
    </source>
</evidence>
<dbReference type="SUPFAM" id="SSF52172">
    <property type="entry name" value="CheY-like"/>
    <property type="match status" value="1"/>
</dbReference>
<evidence type="ECO:0000313" key="10">
    <source>
        <dbReference type="EMBL" id="QSV46056.1"/>
    </source>
</evidence>
<dbReference type="Pfam" id="PF00072">
    <property type="entry name" value="Response_reg"/>
    <property type="match status" value="1"/>
</dbReference>
<dbReference type="Pfam" id="PF00512">
    <property type="entry name" value="HisKA"/>
    <property type="match status" value="1"/>
</dbReference>
<dbReference type="PROSITE" id="PS50110">
    <property type="entry name" value="RESPONSE_REGULATORY"/>
    <property type="match status" value="1"/>
</dbReference>
<dbReference type="PRINTS" id="PR00344">
    <property type="entry name" value="BCTRLSENSOR"/>
</dbReference>
<dbReference type="PANTHER" id="PTHR42878">
    <property type="entry name" value="TWO-COMPONENT HISTIDINE KINASE"/>
    <property type="match status" value="1"/>
</dbReference>
<feature type="modified residue" description="4-aspartylphosphate" evidence="6">
    <location>
        <position position="52"/>
    </location>
</feature>
<dbReference type="Gene3D" id="3.40.50.2300">
    <property type="match status" value="1"/>
</dbReference>
<dbReference type="InterPro" id="IPR005467">
    <property type="entry name" value="His_kinase_dom"/>
</dbReference>
<dbReference type="SMART" id="SM00448">
    <property type="entry name" value="REC"/>
    <property type="match status" value="1"/>
</dbReference>
<dbReference type="CDD" id="cd00082">
    <property type="entry name" value="HisKA"/>
    <property type="match status" value="1"/>
</dbReference>
<sequence>MSRILIVDDNEQNLYMLEVLLSANGFQVLSAPNGAEALSMARNSPPDLIISDILMPVMDGYAFCRECKKSDRLKNIPFIFYTATFTEEDDRKLALSLGADCFLLKPTEPEELMRIVRSLLAATESGVHGGAPGEEEEDGHFREYSEALFRKLQKKMVDLEKTNHELEHEIRERKNAEKELQQLNHALEERVAERTALLAATNEQLREEVTRSKQAQEEIALLNDVLLKRTASLEMLNRELEAFSSAVTHDLRAPLRSITGYTAIVREECGEAVGEAVLEYLRRIERNTSRMNELIDALRGLSQASSATIHPNMVDLSDIASEIATALHEGNPERQVTFAIADGVAAEADRPLIRSALENLLNNAWKYTRRKETARIEFGIIENDQRVYFVKDNGAGFDMRYVSKLFTPFQRLHHQEEFEGTGVGLATVQRIVHRHGGNIWAEGKVEEGATFYFTLGRAVPDWQSEAAIGTVSH</sequence>
<dbReference type="InterPro" id="IPR036890">
    <property type="entry name" value="HATPase_C_sf"/>
</dbReference>
<comment type="catalytic activity">
    <reaction evidence="1">
        <text>ATP + protein L-histidine = ADP + protein N-phospho-L-histidine.</text>
        <dbReference type="EC" id="2.7.13.3"/>
    </reaction>
</comment>
<dbReference type="EC" id="2.7.13.3" evidence="2"/>
<dbReference type="PANTHER" id="PTHR42878:SF15">
    <property type="entry name" value="BACTERIOPHYTOCHROME"/>
    <property type="match status" value="1"/>
</dbReference>
<evidence type="ECO:0000256" key="4">
    <source>
        <dbReference type="ARBA" id="ARBA00022679"/>
    </source>
</evidence>
<dbReference type="InterPro" id="IPR036097">
    <property type="entry name" value="HisK_dim/P_sf"/>
</dbReference>
<dbReference type="InterPro" id="IPR003594">
    <property type="entry name" value="HATPase_dom"/>
</dbReference>
<feature type="domain" description="Response regulatory" evidence="9">
    <location>
        <begin position="3"/>
        <end position="120"/>
    </location>
</feature>
<evidence type="ECO:0000259" key="9">
    <source>
        <dbReference type="PROSITE" id="PS50110"/>
    </source>
</evidence>
<feature type="domain" description="Histidine kinase" evidence="8">
    <location>
        <begin position="246"/>
        <end position="459"/>
    </location>
</feature>
<dbReference type="SMART" id="SM00387">
    <property type="entry name" value="HATPase_c"/>
    <property type="match status" value="1"/>
</dbReference>
<evidence type="ECO:0000256" key="7">
    <source>
        <dbReference type="SAM" id="Coils"/>
    </source>
</evidence>
<dbReference type="Gene3D" id="3.30.565.10">
    <property type="entry name" value="Histidine kinase-like ATPase, C-terminal domain"/>
    <property type="match status" value="1"/>
</dbReference>
<name>A0ABX7Q4M8_9BACT</name>
<evidence type="ECO:0000256" key="6">
    <source>
        <dbReference type="PROSITE-ProRule" id="PRU00169"/>
    </source>
</evidence>
<dbReference type="SUPFAM" id="SSF55874">
    <property type="entry name" value="ATPase domain of HSP90 chaperone/DNA topoisomerase II/histidine kinase"/>
    <property type="match status" value="1"/>
</dbReference>
<keyword evidence="11" id="KW-1185">Reference proteome</keyword>
<proteinExistence type="predicted"/>
<keyword evidence="3 6" id="KW-0597">Phosphoprotein</keyword>
<dbReference type="InterPro" id="IPR004358">
    <property type="entry name" value="Sig_transdc_His_kin-like_C"/>
</dbReference>
<accession>A0ABX7Q4M8</accession>
<gene>
    <name evidence="10" type="ORF">JZM60_01820</name>
</gene>
<dbReference type="PROSITE" id="PS50109">
    <property type="entry name" value="HIS_KIN"/>
    <property type="match status" value="1"/>
</dbReference>
<dbReference type="SUPFAM" id="SSF47384">
    <property type="entry name" value="Homodimeric domain of signal transducing histidine kinase"/>
    <property type="match status" value="1"/>
</dbReference>
<dbReference type="Proteomes" id="UP000663651">
    <property type="component" value="Chromosome"/>
</dbReference>
<keyword evidence="5" id="KW-0418">Kinase</keyword>
<evidence type="ECO:0000256" key="1">
    <source>
        <dbReference type="ARBA" id="ARBA00000085"/>
    </source>
</evidence>
<evidence type="ECO:0000256" key="5">
    <source>
        <dbReference type="ARBA" id="ARBA00022777"/>
    </source>
</evidence>
<dbReference type="Gene3D" id="1.10.287.130">
    <property type="match status" value="1"/>
</dbReference>
<dbReference type="InterPro" id="IPR003661">
    <property type="entry name" value="HisK_dim/P_dom"/>
</dbReference>
<evidence type="ECO:0000259" key="8">
    <source>
        <dbReference type="PROSITE" id="PS50109"/>
    </source>
</evidence>
<dbReference type="Pfam" id="PF02518">
    <property type="entry name" value="HATPase_c"/>
    <property type="match status" value="1"/>
</dbReference>